<proteinExistence type="predicted"/>
<keyword evidence="1" id="KW-1133">Transmembrane helix</keyword>
<keyword evidence="1" id="KW-0472">Membrane</keyword>
<organism evidence="2 3">
    <name type="scientific">Okeanomitos corallinicola TIOX110</name>
    <dbReference type="NCBI Taxonomy" id="3133117"/>
    <lineage>
        <taxon>Bacteria</taxon>
        <taxon>Bacillati</taxon>
        <taxon>Cyanobacteriota</taxon>
        <taxon>Cyanophyceae</taxon>
        <taxon>Nostocales</taxon>
        <taxon>Aphanizomenonaceae</taxon>
        <taxon>Okeanomitos</taxon>
    </lineage>
</organism>
<protein>
    <submittedName>
        <fullName evidence="2">DUF975 domain-containing protein</fullName>
    </submittedName>
</protein>
<feature type="transmembrane region" description="Helical" evidence="1">
    <location>
        <begin position="34"/>
        <end position="53"/>
    </location>
</feature>
<dbReference type="Proteomes" id="UP001483337">
    <property type="component" value="Chromosome"/>
</dbReference>
<evidence type="ECO:0000256" key="1">
    <source>
        <dbReference type="SAM" id="Phobius"/>
    </source>
</evidence>
<gene>
    <name evidence="2" type="ORF">WJM97_12100</name>
</gene>
<dbReference type="RefSeq" id="WP_353929071.1">
    <property type="nucleotide sequence ID" value="NZ_CP150886.1"/>
</dbReference>
<feature type="transmembrane region" description="Helical" evidence="1">
    <location>
        <begin position="188"/>
        <end position="210"/>
    </location>
</feature>
<feature type="transmembrane region" description="Helical" evidence="1">
    <location>
        <begin position="96"/>
        <end position="122"/>
    </location>
</feature>
<evidence type="ECO:0000313" key="2">
    <source>
        <dbReference type="EMBL" id="WZB86155.1"/>
    </source>
</evidence>
<reference evidence="2 3" key="1">
    <citation type="submission" date="2024-04" db="EMBL/GenBank/DDBJ databases">
        <title>Okeanomitos corallinicola gen. &amp; sp. nov. (Nostocales, Cyanobacteria), a new toxic marine heterocyst-forming cyanobacterium from a coral reef.</title>
        <authorList>
            <person name="Li H."/>
            <person name="Li R."/>
            <person name="Kang J."/>
            <person name="Hii K.S."/>
            <person name="Mohamed H.F."/>
            <person name="Xu X."/>
            <person name="Luo Z."/>
        </authorList>
    </citation>
    <scope>NUCLEOTIDE SEQUENCE [LARGE SCALE GENOMIC DNA]</scope>
    <source>
        <strain evidence="2 3">TIOX110</strain>
    </source>
</reference>
<dbReference type="EMBL" id="CP150886">
    <property type="protein sequence ID" value="WZB86155.1"/>
    <property type="molecule type" value="Genomic_DNA"/>
</dbReference>
<sequence>MSDNFSVTSNAEPLSMGNVVSAGVRLYRSHLKEYFLLALKAYLWVLVPVYGWAKCYALSALISRLAFGDLVNQPESIRDGERVVNSRLWQFLGTMLLMSLIGGGIGLGFMIVFGILLAIIGAVLGVQGGGFGNIAIFSLIAILVTLVGFVIFAWVLTRFYLVDLPLAIEENCDATQTIKRSIDLTKGYVGRIFLISFVAILITLPLQILLQILTSVIQLVFTPLLADGNAFASLIFFVLVIGIVIGSNAVILPFFQTLKAVIYYDLRSRREGLGLQLRDREV</sequence>
<evidence type="ECO:0000313" key="3">
    <source>
        <dbReference type="Proteomes" id="UP001483337"/>
    </source>
</evidence>
<feature type="transmembrane region" description="Helical" evidence="1">
    <location>
        <begin position="134"/>
        <end position="156"/>
    </location>
</feature>
<feature type="transmembrane region" description="Helical" evidence="1">
    <location>
        <begin position="230"/>
        <end position="255"/>
    </location>
</feature>
<keyword evidence="1" id="KW-0812">Transmembrane</keyword>
<keyword evidence="3" id="KW-1185">Reference proteome</keyword>
<accession>A0ABZ2URH3</accession>
<name>A0ABZ2URH3_9CYAN</name>